<feature type="region of interest" description="Disordered" evidence="1">
    <location>
        <begin position="59"/>
        <end position="83"/>
    </location>
</feature>
<gene>
    <name evidence="2" type="ORF">BS101_19380</name>
</gene>
<dbReference type="OrthoDB" id="2068061at2"/>
<evidence type="ECO:0008006" key="4">
    <source>
        <dbReference type="Google" id="ProtNLM"/>
    </source>
</evidence>
<name>A0A1L5FCL6_CLOKL</name>
<proteinExistence type="predicted"/>
<dbReference type="RefSeq" id="WP_073540290.1">
    <property type="nucleotide sequence ID" value="NZ_CP018335.1"/>
</dbReference>
<protein>
    <recommendedName>
        <fullName evidence="4">Transporter</fullName>
    </recommendedName>
</protein>
<reference evidence="2 3" key="1">
    <citation type="submission" date="2016-12" db="EMBL/GenBank/DDBJ databases">
        <title>Complete genome sequence of Clostridium kluyveri JZZ isolated from the pit mud of a Chinese flavor liquor-making factory.</title>
        <authorList>
            <person name="Wang Y."/>
        </authorList>
    </citation>
    <scope>NUCLEOTIDE SEQUENCE [LARGE SCALE GENOMIC DNA]</scope>
    <source>
        <strain evidence="2 3">JZZ</strain>
    </source>
</reference>
<evidence type="ECO:0000313" key="3">
    <source>
        <dbReference type="Proteomes" id="UP000184604"/>
    </source>
</evidence>
<sequence>MYDYDYLRFEDDPMYDEVNYEDTTYDDIPEMLDPMNQFYCPYLQFYAFHPPMYMPNMPRQQSPHRLPPGPPPAHTPFKKNASTTKSSLRPCLFKYTHIWPKRGNPFWAWITHVDRNSISGYRWYRNRWTYFGMSIRQIESFICQ</sequence>
<organism evidence="2 3">
    <name type="scientific">Clostridium kluyveri</name>
    <dbReference type="NCBI Taxonomy" id="1534"/>
    <lineage>
        <taxon>Bacteria</taxon>
        <taxon>Bacillati</taxon>
        <taxon>Bacillota</taxon>
        <taxon>Clostridia</taxon>
        <taxon>Eubacteriales</taxon>
        <taxon>Clostridiaceae</taxon>
        <taxon>Clostridium</taxon>
    </lineage>
</organism>
<accession>A0A1L5FCL6</accession>
<dbReference type="Proteomes" id="UP000184604">
    <property type="component" value="Chromosome"/>
</dbReference>
<dbReference type="EMBL" id="CP018335">
    <property type="protein sequence ID" value="APM40727.1"/>
    <property type="molecule type" value="Genomic_DNA"/>
</dbReference>
<dbReference type="AlphaFoldDB" id="A0A1L5FCL6"/>
<feature type="compositionally biased region" description="Pro residues" evidence="1">
    <location>
        <begin position="65"/>
        <end position="74"/>
    </location>
</feature>
<evidence type="ECO:0000256" key="1">
    <source>
        <dbReference type="SAM" id="MobiDB-lite"/>
    </source>
</evidence>
<evidence type="ECO:0000313" key="2">
    <source>
        <dbReference type="EMBL" id="APM40727.1"/>
    </source>
</evidence>